<keyword evidence="1" id="KW-0812">Transmembrane</keyword>
<dbReference type="InterPro" id="IPR027417">
    <property type="entry name" value="P-loop_NTPase"/>
</dbReference>
<dbReference type="Gene3D" id="3.40.50.300">
    <property type="entry name" value="P-loop containing nucleotide triphosphate hydrolases"/>
    <property type="match status" value="1"/>
</dbReference>
<reference evidence="2 3" key="1">
    <citation type="submission" date="2021-01" db="EMBL/GenBank/DDBJ databases">
        <title>Whole genome shotgun sequence of Actinoplanes durhamensis NBRC 14914.</title>
        <authorList>
            <person name="Komaki H."/>
            <person name="Tamura T."/>
        </authorList>
    </citation>
    <scope>NUCLEOTIDE SEQUENCE [LARGE SCALE GENOMIC DNA]</scope>
    <source>
        <strain evidence="2 3">NBRC 14914</strain>
    </source>
</reference>
<keyword evidence="1" id="KW-1133">Transmembrane helix</keyword>
<dbReference type="RefSeq" id="WP_203731960.1">
    <property type="nucleotide sequence ID" value="NZ_BAAATX010000058.1"/>
</dbReference>
<accession>A0ABQ3Z4V2</accession>
<gene>
    <name evidence="2" type="ORF">Adu01nite_62130</name>
</gene>
<protein>
    <recommendedName>
        <fullName evidence="4">G domain-containing protein</fullName>
    </recommendedName>
</protein>
<name>A0ABQ3Z4V2_9ACTN</name>
<dbReference type="Proteomes" id="UP000637628">
    <property type="component" value="Unassembled WGS sequence"/>
</dbReference>
<keyword evidence="3" id="KW-1185">Reference proteome</keyword>
<organism evidence="2 3">
    <name type="scientific">Paractinoplanes durhamensis</name>
    <dbReference type="NCBI Taxonomy" id="113563"/>
    <lineage>
        <taxon>Bacteria</taxon>
        <taxon>Bacillati</taxon>
        <taxon>Actinomycetota</taxon>
        <taxon>Actinomycetes</taxon>
        <taxon>Micromonosporales</taxon>
        <taxon>Micromonosporaceae</taxon>
        <taxon>Paractinoplanes</taxon>
    </lineage>
</organism>
<evidence type="ECO:0000256" key="1">
    <source>
        <dbReference type="SAM" id="Phobius"/>
    </source>
</evidence>
<evidence type="ECO:0000313" key="3">
    <source>
        <dbReference type="Proteomes" id="UP000637628"/>
    </source>
</evidence>
<sequence>MSDPGAGLAELIAVVRAEAIALGRDDLAGQLPGPIGARDTMRRTRIVVAGKPGAGKSSLINSLLGRPGISPASTGCWIEFRYGAADSATVLLADPGDPGTPHRLAADLRELPAYVPLGAITAPIVGAEVRLDVPVLREMVVVDTPGAPTRTTLAALRQADALLFVCDVTEPIPFAEVDFLVEAAHRVHTVAIAMNKCETPAHGPAAAETRRRIGDRPELARIAVHAVSAHLAERAGRPGTPHTAAIRLTESAGLRPLTDRLLYDAGAGAARRRTANQARITSAVARELLLHVDQVTGPPARIDAEIATLTTLLDAGGLLGARFEEARRAAALRYTASADALLAADLTPPQVIAALTAAGVDALDHAQDRILDTLRDGLRDDVLLPPGAETELRLSAADASRPRALDLLPAVTGLITGSALVVSVLTGAGAVSAGIAATACAGWWLIGDDRSRFATWLEAALAQATASFDGELRRRVGAVRQYVADHVPFLLEARRDRLTRLHAESVSPPDALASRDTLNQILGDLSRYHRSTA</sequence>
<proteinExistence type="predicted"/>
<evidence type="ECO:0008006" key="4">
    <source>
        <dbReference type="Google" id="ProtNLM"/>
    </source>
</evidence>
<comment type="caution">
    <text evidence="2">The sequence shown here is derived from an EMBL/GenBank/DDBJ whole genome shotgun (WGS) entry which is preliminary data.</text>
</comment>
<feature type="transmembrane region" description="Helical" evidence="1">
    <location>
        <begin position="419"/>
        <end position="446"/>
    </location>
</feature>
<dbReference type="EMBL" id="BOML01000050">
    <property type="protein sequence ID" value="GIE04863.1"/>
    <property type="molecule type" value="Genomic_DNA"/>
</dbReference>
<dbReference type="CDD" id="cd00882">
    <property type="entry name" value="Ras_like_GTPase"/>
    <property type="match status" value="1"/>
</dbReference>
<dbReference type="SUPFAM" id="SSF52540">
    <property type="entry name" value="P-loop containing nucleoside triphosphate hydrolases"/>
    <property type="match status" value="1"/>
</dbReference>
<evidence type="ECO:0000313" key="2">
    <source>
        <dbReference type="EMBL" id="GIE04863.1"/>
    </source>
</evidence>
<keyword evidence="1" id="KW-0472">Membrane</keyword>